<dbReference type="InterPro" id="IPR018392">
    <property type="entry name" value="LysM"/>
</dbReference>
<dbReference type="InterPro" id="IPR036779">
    <property type="entry name" value="LysM_dom_sf"/>
</dbReference>
<gene>
    <name evidence="4" type="ORF">SAMN05880501_10438</name>
</gene>
<proteinExistence type="predicted"/>
<dbReference type="InterPro" id="IPR010611">
    <property type="entry name" value="3D_dom"/>
</dbReference>
<reference evidence="5" key="1">
    <citation type="submission" date="2017-08" db="EMBL/GenBank/DDBJ databases">
        <authorList>
            <person name="Varghese N."/>
            <person name="Submissions S."/>
        </authorList>
    </citation>
    <scope>NUCLEOTIDE SEQUENCE [LARGE SCALE GENOMIC DNA]</scope>
    <source>
        <strain evidence="5">JC22</strain>
    </source>
</reference>
<keyword evidence="1" id="KW-0732">Signal</keyword>
<dbReference type="RefSeq" id="WP_202615638.1">
    <property type="nucleotide sequence ID" value="NZ_OBMQ01000004.1"/>
</dbReference>
<dbReference type="GO" id="GO:0009254">
    <property type="term" value="P:peptidoglycan turnover"/>
    <property type="evidence" value="ECO:0007669"/>
    <property type="project" value="InterPro"/>
</dbReference>
<organism evidence="4 5">
    <name type="scientific">Ureibacillus xyleni</name>
    <dbReference type="NCBI Taxonomy" id="614648"/>
    <lineage>
        <taxon>Bacteria</taxon>
        <taxon>Bacillati</taxon>
        <taxon>Bacillota</taxon>
        <taxon>Bacilli</taxon>
        <taxon>Bacillales</taxon>
        <taxon>Caryophanaceae</taxon>
        <taxon>Ureibacillus</taxon>
    </lineage>
</organism>
<dbReference type="CDD" id="cd00118">
    <property type="entry name" value="LysM"/>
    <property type="match status" value="1"/>
</dbReference>
<accession>A0A285SC37</accession>
<dbReference type="SUPFAM" id="SSF54106">
    <property type="entry name" value="LysM domain"/>
    <property type="match status" value="1"/>
</dbReference>
<evidence type="ECO:0000256" key="1">
    <source>
        <dbReference type="ARBA" id="ARBA00022729"/>
    </source>
</evidence>
<sequence length="276" mass="30479">MKIKLTLSMLVLLFIALSLTTNVKAVEIGRTIMHTSEGGEKKIINEIIDAFFFDKAHYKNMIFYKTVQPQKYEVQKGDNLYRIALKHNVELSDLMSWNNKTDSLIHPGEELIIKENGNRAEEESIPSEAPVVQEQPSEKEVQAVVSEQETEQVSEENTEAIAEVEKEIVPEENSEEVEAASVEMTVTATAYTAYCEGCSGTTAIGIDLRANPNQKVIAVDPNVIPLGSKVWVEGYGEAVAGDTGGAIKGNKIDVFIPSYDQAMAWGRKTVKVKILN</sequence>
<name>A0A285SC37_9BACL</name>
<evidence type="ECO:0000313" key="4">
    <source>
        <dbReference type="EMBL" id="SOC05289.1"/>
    </source>
</evidence>
<dbReference type="CDD" id="cd22786">
    <property type="entry name" value="DPBB_YuiC-like"/>
    <property type="match status" value="1"/>
</dbReference>
<dbReference type="EMBL" id="OBMQ01000004">
    <property type="protein sequence ID" value="SOC05289.1"/>
    <property type="molecule type" value="Genomic_DNA"/>
</dbReference>
<keyword evidence="5" id="KW-1185">Reference proteome</keyword>
<feature type="region of interest" description="Disordered" evidence="2">
    <location>
        <begin position="118"/>
        <end position="137"/>
    </location>
</feature>
<dbReference type="GO" id="GO:0004553">
    <property type="term" value="F:hydrolase activity, hydrolyzing O-glycosyl compounds"/>
    <property type="evidence" value="ECO:0007669"/>
    <property type="project" value="InterPro"/>
</dbReference>
<dbReference type="SUPFAM" id="SSF50685">
    <property type="entry name" value="Barwin-like endoglucanases"/>
    <property type="match status" value="1"/>
</dbReference>
<dbReference type="SMART" id="SM00257">
    <property type="entry name" value="LysM"/>
    <property type="match status" value="1"/>
</dbReference>
<dbReference type="Pfam" id="PF01476">
    <property type="entry name" value="LysM"/>
    <property type="match status" value="1"/>
</dbReference>
<dbReference type="PANTHER" id="PTHR39160">
    <property type="entry name" value="CELL WALL-BINDING PROTEIN YOCH"/>
    <property type="match status" value="1"/>
</dbReference>
<dbReference type="PROSITE" id="PS51782">
    <property type="entry name" value="LYSM"/>
    <property type="match status" value="1"/>
</dbReference>
<evidence type="ECO:0000313" key="5">
    <source>
        <dbReference type="Proteomes" id="UP000219636"/>
    </source>
</evidence>
<dbReference type="Pfam" id="PF06725">
    <property type="entry name" value="3D"/>
    <property type="match status" value="1"/>
</dbReference>
<dbReference type="Gene3D" id="3.10.350.10">
    <property type="entry name" value="LysM domain"/>
    <property type="match status" value="1"/>
</dbReference>
<evidence type="ECO:0000256" key="2">
    <source>
        <dbReference type="SAM" id="MobiDB-lite"/>
    </source>
</evidence>
<dbReference type="Proteomes" id="UP000219636">
    <property type="component" value="Unassembled WGS sequence"/>
</dbReference>
<dbReference type="InterPro" id="IPR036908">
    <property type="entry name" value="RlpA-like_sf"/>
</dbReference>
<protein>
    <submittedName>
        <fullName evidence="4">3D (Asp-Asp-Asp) domain-containing protein</fullName>
    </submittedName>
</protein>
<dbReference type="PANTHER" id="PTHR39160:SF6">
    <property type="entry name" value="CELL WALL-BINDING PROTEIN YOCH"/>
    <property type="match status" value="1"/>
</dbReference>
<evidence type="ECO:0000259" key="3">
    <source>
        <dbReference type="PROSITE" id="PS51782"/>
    </source>
</evidence>
<feature type="domain" description="LysM" evidence="3">
    <location>
        <begin position="70"/>
        <end position="113"/>
    </location>
</feature>
<dbReference type="AlphaFoldDB" id="A0A285SC37"/>
<dbReference type="InterPro" id="IPR051933">
    <property type="entry name" value="Resuscitation_pf_RpfB"/>
</dbReference>
<dbReference type="Gene3D" id="2.40.40.10">
    <property type="entry name" value="RlpA-like domain"/>
    <property type="match status" value="1"/>
</dbReference>
<dbReference type="GO" id="GO:0019867">
    <property type="term" value="C:outer membrane"/>
    <property type="evidence" value="ECO:0007669"/>
    <property type="project" value="InterPro"/>
</dbReference>